<evidence type="ECO:0000256" key="2">
    <source>
        <dbReference type="ARBA" id="ARBA00022980"/>
    </source>
</evidence>
<dbReference type="InterPro" id="IPR038661">
    <property type="entry name" value="Ribosomal_eL33_sf"/>
</dbReference>
<dbReference type="GO" id="GO:0005840">
    <property type="term" value="C:ribosome"/>
    <property type="evidence" value="ECO:0007669"/>
    <property type="project" value="UniProtKB-KW"/>
</dbReference>
<dbReference type="InterPro" id="IPR009000">
    <property type="entry name" value="Transl_B-barrel_sf"/>
</dbReference>
<dbReference type="HAMAP" id="MF_00573">
    <property type="entry name" value="Ribosomal_eL33"/>
    <property type="match status" value="1"/>
</dbReference>
<sequence>MALLKKKFSGSIAANRSKKIHQLTKKTSRVKRNRKAPRLYMKGTLAGYTRGLHGQNKNTALVRIENVNTTDDAKWYVGKRVCYVYHGYKMKRCVRWSKAPARRSNTRAIWGRITRPHGTSGTVRVKFNGSSVPASAIGKRIRVYLYPSYI</sequence>
<gene>
    <name evidence="4" type="ORF">TCIL3000_4_1900</name>
</gene>
<dbReference type="EMBL" id="HE575317">
    <property type="protein sequence ID" value="CCC90102.1"/>
    <property type="molecule type" value="Genomic_DNA"/>
</dbReference>
<proteinExistence type="inferred from homology"/>
<dbReference type="GO" id="GO:1990904">
    <property type="term" value="C:ribonucleoprotein complex"/>
    <property type="evidence" value="ECO:0007669"/>
    <property type="project" value="UniProtKB-KW"/>
</dbReference>
<dbReference type="SUPFAM" id="SSF50447">
    <property type="entry name" value="Translation proteins"/>
    <property type="match status" value="1"/>
</dbReference>
<accession>G0UL47</accession>
<dbReference type="InterPro" id="IPR001780">
    <property type="entry name" value="Ribosomal_eL33"/>
</dbReference>
<comment type="similarity">
    <text evidence="1">Belongs to the eukaryotic ribosomal protein eL33 family.</text>
</comment>
<dbReference type="AlphaFoldDB" id="G0UL47"/>
<dbReference type="PANTHER" id="PTHR10902">
    <property type="entry name" value="60S RIBOSOMAL PROTEIN L35A"/>
    <property type="match status" value="1"/>
</dbReference>
<dbReference type="VEuPathDB" id="TriTrypDB:TcIL3000_4_1900"/>
<evidence type="ECO:0000256" key="3">
    <source>
        <dbReference type="ARBA" id="ARBA00023274"/>
    </source>
</evidence>
<keyword evidence="2 4" id="KW-0689">Ribosomal protein</keyword>
<organism evidence="4">
    <name type="scientific">Trypanosoma congolense (strain IL3000)</name>
    <dbReference type="NCBI Taxonomy" id="1068625"/>
    <lineage>
        <taxon>Eukaryota</taxon>
        <taxon>Discoba</taxon>
        <taxon>Euglenozoa</taxon>
        <taxon>Kinetoplastea</taxon>
        <taxon>Metakinetoplastina</taxon>
        <taxon>Trypanosomatida</taxon>
        <taxon>Trypanosomatidae</taxon>
        <taxon>Trypanosoma</taxon>
        <taxon>Nannomonas</taxon>
    </lineage>
</organism>
<evidence type="ECO:0000256" key="1">
    <source>
        <dbReference type="ARBA" id="ARBA00009269"/>
    </source>
</evidence>
<dbReference type="Gene3D" id="2.40.10.190">
    <property type="entry name" value="translation elongation factor selb, chain A, domain 4"/>
    <property type="match status" value="1"/>
</dbReference>
<dbReference type="GO" id="GO:0006412">
    <property type="term" value="P:translation"/>
    <property type="evidence" value="ECO:0007669"/>
    <property type="project" value="InterPro"/>
</dbReference>
<dbReference type="GO" id="GO:0003735">
    <property type="term" value="F:structural constituent of ribosome"/>
    <property type="evidence" value="ECO:0007669"/>
    <property type="project" value="InterPro"/>
</dbReference>
<protein>
    <submittedName>
        <fullName evidence="4">Putative 60S ribosomal protein L35a</fullName>
    </submittedName>
</protein>
<name>G0UL47_TRYCI</name>
<dbReference type="Pfam" id="PF01247">
    <property type="entry name" value="Ribosomal_L35Ae"/>
    <property type="match status" value="1"/>
</dbReference>
<keyword evidence="3" id="KW-0687">Ribonucleoprotein</keyword>
<reference evidence="4" key="1">
    <citation type="journal article" date="2012" name="Proc. Natl. Acad. Sci. U.S.A.">
        <title>Antigenic diversity is generated by distinct evolutionary mechanisms in African trypanosome species.</title>
        <authorList>
            <person name="Jackson A.P."/>
            <person name="Berry A."/>
            <person name="Aslett M."/>
            <person name="Allison H.C."/>
            <person name="Burton P."/>
            <person name="Vavrova-Anderson J."/>
            <person name="Brown R."/>
            <person name="Browne H."/>
            <person name="Corton N."/>
            <person name="Hauser H."/>
            <person name="Gamble J."/>
            <person name="Gilderthorp R."/>
            <person name="Marcello L."/>
            <person name="McQuillan J."/>
            <person name="Otto T.D."/>
            <person name="Quail M.A."/>
            <person name="Sanders M.J."/>
            <person name="van Tonder A."/>
            <person name="Ginger M.L."/>
            <person name="Field M.C."/>
            <person name="Barry J.D."/>
            <person name="Hertz-Fowler C."/>
            <person name="Berriman M."/>
        </authorList>
    </citation>
    <scope>NUCLEOTIDE SEQUENCE</scope>
    <source>
        <strain evidence="4">IL3000</strain>
    </source>
</reference>
<evidence type="ECO:0000313" key="4">
    <source>
        <dbReference type="EMBL" id="CCC90102.1"/>
    </source>
</evidence>